<keyword evidence="3" id="KW-1185">Reference proteome</keyword>
<comment type="caution">
    <text evidence="2">The sequence shown here is derived from an EMBL/GenBank/DDBJ whole genome shotgun (WGS) entry which is preliminary data.</text>
</comment>
<evidence type="ECO:0000259" key="1">
    <source>
        <dbReference type="Pfam" id="PF03184"/>
    </source>
</evidence>
<dbReference type="OrthoDB" id="4327074at2759"/>
<evidence type="ECO:0000313" key="2">
    <source>
        <dbReference type="EMBL" id="GAU92889.1"/>
    </source>
</evidence>
<sequence>MAYLEEAFPVNDIQVTQILLRDHYKPYLSQNSVDLLKERGFQQLLIPKGKTADKQPLDVGVNSPFKAIMRRIHHEWMDTRTALTKSGYLKKPSRQDFVNFVFQAWGELSPVTIESSFVKAVILPEPTYMQINYGRLRSSWR</sequence>
<dbReference type="EMBL" id="BDGG01000002">
    <property type="protein sequence ID" value="GAU92889.1"/>
    <property type="molecule type" value="Genomic_DNA"/>
</dbReference>
<gene>
    <name evidence="2" type="primary">RvY_04910-1</name>
    <name evidence="2" type="synonym">RvY_04910.1</name>
    <name evidence="2" type="ORF">RvY_04910</name>
</gene>
<organism evidence="2 3">
    <name type="scientific">Ramazzottius varieornatus</name>
    <name type="common">Water bear</name>
    <name type="synonym">Tardigrade</name>
    <dbReference type="NCBI Taxonomy" id="947166"/>
    <lineage>
        <taxon>Eukaryota</taxon>
        <taxon>Metazoa</taxon>
        <taxon>Ecdysozoa</taxon>
        <taxon>Tardigrada</taxon>
        <taxon>Eutardigrada</taxon>
        <taxon>Parachela</taxon>
        <taxon>Hypsibioidea</taxon>
        <taxon>Ramazzottiidae</taxon>
        <taxon>Ramazzottius</taxon>
    </lineage>
</organism>
<evidence type="ECO:0000313" key="3">
    <source>
        <dbReference type="Proteomes" id="UP000186922"/>
    </source>
</evidence>
<dbReference type="Pfam" id="PF03184">
    <property type="entry name" value="DDE_1"/>
    <property type="match status" value="1"/>
</dbReference>
<proteinExistence type="predicted"/>
<dbReference type="AlphaFoldDB" id="A0A1D1UTB2"/>
<dbReference type="Proteomes" id="UP000186922">
    <property type="component" value="Unassembled WGS sequence"/>
</dbReference>
<protein>
    <recommendedName>
        <fullName evidence="1">DDE-1 domain-containing protein</fullName>
    </recommendedName>
</protein>
<reference evidence="2 3" key="1">
    <citation type="journal article" date="2016" name="Nat. Commun.">
        <title>Extremotolerant tardigrade genome and improved radiotolerance of human cultured cells by tardigrade-unique protein.</title>
        <authorList>
            <person name="Hashimoto T."/>
            <person name="Horikawa D.D."/>
            <person name="Saito Y."/>
            <person name="Kuwahara H."/>
            <person name="Kozuka-Hata H."/>
            <person name="Shin-I T."/>
            <person name="Minakuchi Y."/>
            <person name="Ohishi K."/>
            <person name="Motoyama A."/>
            <person name="Aizu T."/>
            <person name="Enomoto A."/>
            <person name="Kondo K."/>
            <person name="Tanaka S."/>
            <person name="Hara Y."/>
            <person name="Koshikawa S."/>
            <person name="Sagara H."/>
            <person name="Miura T."/>
            <person name="Yokobori S."/>
            <person name="Miyagawa K."/>
            <person name="Suzuki Y."/>
            <person name="Kubo T."/>
            <person name="Oyama M."/>
            <person name="Kohara Y."/>
            <person name="Fujiyama A."/>
            <person name="Arakawa K."/>
            <person name="Katayama T."/>
            <person name="Toyoda A."/>
            <person name="Kunieda T."/>
        </authorList>
    </citation>
    <scope>NUCLEOTIDE SEQUENCE [LARGE SCALE GENOMIC DNA]</scope>
    <source>
        <strain evidence="2 3">YOKOZUNA-1</strain>
    </source>
</reference>
<accession>A0A1D1UTB2</accession>
<name>A0A1D1UTB2_RAMVA</name>
<dbReference type="GO" id="GO:0003676">
    <property type="term" value="F:nucleic acid binding"/>
    <property type="evidence" value="ECO:0007669"/>
    <property type="project" value="InterPro"/>
</dbReference>
<dbReference type="InterPro" id="IPR004875">
    <property type="entry name" value="DDE_SF_endonuclease_dom"/>
</dbReference>
<feature type="domain" description="DDE-1" evidence="1">
    <location>
        <begin position="15"/>
        <end position="117"/>
    </location>
</feature>